<dbReference type="InterPro" id="IPR052214">
    <property type="entry name" value="DAG_Lipase-Related"/>
</dbReference>
<dbReference type="EMBL" id="JAMWBK010000004">
    <property type="protein sequence ID" value="KAJ8905750.1"/>
    <property type="molecule type" value="Genomic_DNA"/>
</dbReference>
<evidence type="ECO:0000256" key="15">
    <source>
        <dbReference type="SAM" id="MobiDB-lite"/>
    </source>
</evidence>
<keyword evidence="4" id="KW-0597">Phosphoprotein</keyword>
<reference evidence="17 18" key="1">
    <citation type="journal article" date="2023" name="Nat. Commun.">
        <title>Origin of minicircular mitochondrial genomes in red algae.</title>
        <authorList>
            <person name="Lee Y."/>
            <person name="Cho C.H."/>
            <person name="Lee Y.M."/>
            <person name="Park S.I."/>
            <person name="Yang J.H."/>
            <person name="West J.A."/>
            <person name="Bhattacharya D."/>
            <person name="Yoon H.S."/>
        </authorList>
    </citation>
    <scope>NUCLEOTIDE SEQUENCE [LARGE SCALE GENOMIC DNA]</scope>
    <source>
        <strain evidence="17 18">CCMP1338</strain>
        <tissue evidence="17">Whole cell</tissue>
    </source>
</reference>
<dbReference type="EC" id="3.1.1.116" evidence="14"/>
<evidence type="ECO:0000259" key="16">
    <source>
        <dbReference type="Pfam" id="PF01764"/>
    </source>
</evidence>
<dbReference type="GO" id="GO:0005886">
    <property type="term" value="C:plasma membrane"/>
    <property type="evidence" value="ECO:0007669"/>
    <property type="project" value="UniProtKB-SubCell"/>
</dbReference>
<feature type="region of interest" description="Disordered" evidence="15">
    <location>
        <begin position="1"/>
        <end position="32"/>
    </location>
</feature>
<dbReference type="GO" id="GO:0046872">
    <property type="term" value="F:metal ion binding"/>
    <property type="evidence" value="ECO:0007669"/>
    <property type="project" value="UniProtKB-KW"/>
</dbReference>
<dbReference type="Proteomes" id="UP001157974">
    <property type="component" value="Unassembled WGS sequence"/>
</dbReference>
<dbReference type="AlphaFoldDB" id="A0AAV8UT71"/>
<gene>
    <name evidence="17" type="ORF">NDN08_002255</name>
</gene>
<name>A0AAV8UT71_9RHOD</name>
<keyword evidence="5" id="KW-0812">Transmembrane</keyword>
<evidence type="ECO:0000256" key="10">
    <source>
        <dbReference type="ARBA" id="ARBA00022989"/>
    </source>
</evidence>
<evidence type="ECO:0000256" key="7">
    <source>
        <dbReference type="ARBA" id="ARBA00022801"/>
    </source>
</evidence>
<evidence type="ECO:0000256" key="2">
    <source>
        <dbReference type="ARBA" id="ARBA00004651"/>
    </source>
</evidence>
<comment type="cofactor">
    <cofactor evidence="1">
        <name>Ca(2+)</name>
        <dbReference type="ChEBI" id="CHEBI:29108"/>
    </cofactor>
</comment>
<dbReference type="SUPFAM" id="SSF53474">
    <property type="entry name" value="alpha/beta-Hydrolases"/>
    <property type="match status" value="1"/>
</dbReference>
<evidence type="ECO:0000256" key="13">
    <source>
        <dbReference type="ARBA" id="ARBA00024531"/>
    </source>
</evidence>
<keyword evidence="18" id="KW-1185">Reference proteome</keyword>
<keyword evidence="11" id="KW-0443">Lipid metabolism</keyword>
<feature type="domain" description="Fungal lipase-type" evidence="16">
    <location>
        <begin position="312"/>
        <end position="450"/>
    </location>
</feature>
<evidence type="ECO:0000256" key="6">
    <source>
        <dbReference type="ARBA" id="ARBA00022723"/>
    </source>
</evidence>
<keyword evidence="6" id="KW-0479">Metal-binding</keyword>
<evidence type="ECO:0000256" key="1">
    <source>
        <dbReference type="ARBA" id="ARBA00001913"/>
    </source>
</evidence>
<evidence type="ECO:0000256" key="14">
    <source>
        <dbReference type="ARBA" id="ARBA00026104"/>
    </source>
</evidence>
<comment type="catalytic activity">
    <reaction evidence="13">
        <text>a 1,2-diacyl-sn-glycerol + H2O = a 2-acylglycerol + a fatty acid + H(+)</text>
        <dbReference type="Rhea" id="RHEA:33275"/>
        <dbReference type="ChEBI" id="CHEBI:15377"/>
        <dbReference type="ChEBI" id="CHEBI:15378"/>
        <dbReference type="ChEBI" id="CHEBI:17389"/>
        <dbReference type="ChEBI" id="CHEBI:17815"/>
        <dbReference type="ChEBI" id="CHEBI:28868"/>
        <dbReference type="EC" id="3.1.1.116"/>
    </reaction>
    <physiologicalReaction direction="left-to-right" evidence="13">
        <dbReference type="Rhea" id="RHEA:33276"/>
    </physiologicalReaction>
</comment>
<keyword evidence="9" id="KW-0442">Lipid degradation</keyword>
<evidence type="ECO:0000313" key="17">
    <source>
        <dbReference type="EMBL" id="KAJ8905750.1"/>
    </source>
</evidence>
<keyword evidence="10" id="KW-1133">Transmembrane helix</keyword>
<keyword evidence="12" id="KW-0472">Membrane</keyword>
<dbReference type="CDD" id="cd00519">
    <property type="entry name" value="Lipase_3"/>
    <property type="match status" value="1"/>
</dbReference>
<proteinExistence type="predicted"/>
<comment type="caution">
    <text evidence="17">The sequence shown here is derived from an EMBL/GenBank/DDBJ whole genome shotgun (WGS) entry which is preliminary data.</text>
</comment>
<evidence type="ECO:0000256" key="4">
    <source>
        <dbReference type="ARBA" id="ARBA00022553"/>
    </source>
</evidence>
<evidence type="ECO:0000256" key="3">
    <source>
        <dbReference type="ARBA" id="ARBA00022475"/>
    </source>
</evidence>
<evidence type="ECO:0000313" key="18">
    <source>
        <dbReference type="Proteomes" id="UP001157974"/>
    </source>
</evidence>
<dbReference type="GO" id="GO:0016042">
    <property type="term" value="P:lipid catabolic process"/>
    <property type="evidence" value="ECO:0007669"/>
    <property type="project" value="UniProtKB-KW"/>
</dbReference>
<dbReference type="PANTHER" id="PTHR45792">
    <property type="entry name" value="DIACYLGLYCEROL LIPASE HOMOLOG-RELATED"/>
    <property type="match status" value="1"/>
</dbReference>
<protein>
    <recommendedName>
        <fullName evidence="14">sn-1-specific diacylglycerol lipase</fullName>
        <ecNumber evidence="14">3.1.1.116</ecNumber>
    </recommendedName>
</protein>
<dbReference type="Gene3D" id="3.40.50.1820">
    <property type="entry name" value="alpha/beta hydrolase"/>
    <property type="match status" value="1"/>
</dbReference>
<dbReference type="PANTHER" id="PTHR45792:SF8">
    <property type="entry name" value="DIACYLGLYCEROL LIPASE-ALPHA"/>
    <property type="match status" value="1"/>
</dbReference>
<keyword evidence="8" id="KW-0106">Calcium</keyword>
<sequence length="587" mass="67079">MPEVPECAQHEQMLVEKSEDRQDDAEPPEFGDGLSQIQCVDGLTLSAVDTKLEVDTNVFRDRNDVSGDEFDWFTVISRVDLADTTLQRELFRNEFLTSKISDDFAALSEKAAVDYYRHRREVDELKTKVKSDIKCCCVCYGCSCRPQSEQQVQEDPRQLAIAEFDQILWRAGLENLNTVDYIRGYRAQKRIRYVRKRAANEPRTSVASHSSVVDELPNETIRFSDYNIRKFTVEELRAYVRLAKHAQAAYGRNFNELKHFYRRLPENPLNMDRAVILGKLDLIDADLEVFPSKGPFQPLFYIALDHAYKSVVVSIRGSATFNDVMTDLAASPITFVARDPRGRNKPVVGATHIGMFLSAKHIATMSKPVLLRLASEHPTYAITVTGHSLGAGAAVLATIMMRNDADLANKNVRCFAVGSPPVLTKRMASVHRTVITSLVNNNDVVPRLSVVGLANYFEICKAVHKLPRARKVAIDLRMWKRARLDEIELKLPDLTELEPSRLVLGGRILHMRTDKNFNTVTKCWYHSRCTCCRDKDYVDKTYYLMEREPEKFRKMKMRPGSFMDHVPQLYSAILKQILKRRMAESEE</sequence>
<evidence type="ECO:0000256" key="11">
    <source>
        <dbReference type="ARBA" id="ARBA00023098"/>
    </source>
</evidence>
<evidence type="ECO:0000256" key="5">
    <source>
        <dbReference type="ARBA" id="ARBA00022692"/>
    </source>
</evidence>
<keyword evidence="3" id="KW-1003">Cell membrane</keyword>
<dbReference type="InterPro" id="IPR029058">
    <property type="entry name" value="AB_hydrolase_fold"/>
</dbReference>
<evidence type="ECO:0000256" key="8">
    <source>
        <dbReference type="ARBA" id="ARBA00022837"/>
    </source>
</evidence>
<evidence type="ECO:0000256" key="9">
    <source>
        <dbReference type="ARBA" id="ARBA00022963"/>
    </source>
</evidence>
<dbReference type="InterPro" id="IPR002921">
    <property type="entry name" value="Fungal_lipase-type"/>
</dbReference>
<comment type="subcellular location">
    <subcellularLocation>
        <location evidence="2">Cell membrane</location>
        <topology evidence="2">Multi-pass membrane protein</topology>
    </subcellularLocation>
</comment>
<evidence type="ECO:0000256" key="12">
    <source>
        <dbReference type="ARBA" id="ARBA00023136"/>
    </source>
</evidence>
<dbReference type="Pfam" id="PF01764">
    <property type="entry name" value="Lipase_3"/>
    <property type="match status" value="1"/>
</dbReference>
<accession>A0AAV8UT71</accession>
<dbReference type="GO" id="GO:0016298">
    <property type="term" value="F:lipase activity"/>
    <property type="evidence" value="ECO:0007669"/>
    <property type="project" value="TreeGrafter"/>
</dbReference>
<keyword evidence="7" id="KW-0378">Hydrolase</keyword>
<organism evidence="17 18">
    <name type="scientific">Rhodosorus marinus</name>
    <dbReference type="NCBI Taxonomy" id="101924"/>
    <lineage>
        <taxon>Eukaryota</taxon>
        <taxon>Rhodophyta</taxon>
        <taxon>Stylonematophyceae</taxon>
        <taxon>Stylonematales</taxon>
        <taxon>Stylonemataceae</taxon>
        <taxon>Rhodosorus</taxon>
    </lineage>
</organism>